<feature type="transmembrane region" description="Helical" evidence="1">
    <location>
        <begin position="12"/>
        <end position="30"/>
    </location>
</feature>
<keyword evidence="1" id="KW-0472">Membrane</keyword>
<name>A0A3Q1EN52_9TELE</name>
<dbReference type="GeneTree" id="ENSGT00940000176937"/>
<dbReference type="Ensembl" id="ENSAPOT00000007245.1">
    <property type="protein sequence ID" value="ENSAPOP00000006111.1"/>
    <property type="gene ID" value="ENSAPOG00000007874.1"/>
</dbReference>
<dbReference type="InParanoid" id="A0A3Q1EN52"/>
<evidence type="ECO:0000256" key="1">
    <source>
        <dbReference type="SAM" id="Phobius"/>
    </source>
</evidence>
<proteinExistence type="predicted"/>
<organism evidence="2 3">
    <name type="scientific">Acanthochromis polyacanthus</name>
    <name type="common">spiny chromis</name>
    <dbReference type="NCBI Taxonomy" id="80966"/>
    <lineage>
        <taxon>Eukaryota</taxon>
        <taxon>Metazoa</taxon>
        <taxon>Chordata</taxon>
        <taxon>Craniata</taxon>
        <taxon>Vertebrata</taxon>
        <taxon>Euteleostomi</taxon>
        <taxon>Actinopterygii</taxon>
        <taxon>Neopterygii</taxon>
        <taxon>Teleostei</taxon>
        <taxon>Neoteleostei</taxon>
        <taxon>Acanthomorphata</taxon>
        <taxon>Ovalentaria</taxon>
        <taxon>Pomacentridae</taxon>
        <taxon>Acanthochromis</taxon>
    </lineage>
</organism>
<evidence type="ECO:0000313" key="3">
    <source>
        <dbReference type="Proteomes" id="UP000257200"/>
    </source>
</evidence>
<reference evidence="2" key="2">
    <citation type="submission" date="2025-09" db="UniProtKB">
        <authorList>
            <consortium name="Ensembl"/>
        </authorList>
    </citation>
    <scope>IDENTIFICATION</scope>
</reference>
<keyword evidence="1" id="KW-1133">Transmembrane helix</keyword>
<reference evidence="2" key="1">
    <citation type="submission" date="2025-08" db="UniProtKB">
        <authorList>
            <consortium name="Ensembl"/>
        </authorList>
    </citation>
    <scope>IDENTIFICATION</scope>
</reference>
<evidence type="ECO:0008006" key="4">
    <source>
        <dbReference type="Google" id="ProtNLM"/>
    </source>
</evidence>
<evidence type="ECO:0000313" key="2">
    <source>
        <dbReference type="Ensembl" id="ENSAPOP00000006111.1"/>
    </source>
</evidence>
<dbReference type="AlphaFoldDB" id="A0A3Q1EN52"/>
<sequence length="55" mass="6346">MEVPFSGIELTFIIIAFVIFSLYSLASVFIQPQEVEPDYCQQNLSRKKHKLLVTN</sequence>
<dbReference type="Proteomes" id="UP000257200">
    <property type="component" value="Unplaced"/>
</dbReference>
<accession>A0A3Q1EN52</accession>
<keyword evidence="3" id="KW-1185">Reference proteome</keyword>
<keyword evidence="1" id="KW-0812">Transmembrane</keyword>
<protein>
    <recommendedName>
        <fullName evidence="4">Small integral membrane protein 31</fullName>
    </recommendedName>
</protein>